<gene>
    <name evidence="2" type="ORF">SAMN05660691_00337</name>
</gene>
<protein>
    <recommendedName>
        <fullName evidence="4">TraB family protein</fullName>
    </recommendedName>
</protein>
<accession>A0A1H6JHI6</accession>
<dbReference type="PANTHER" id="PTHR40590">
    <property type="entry name" value="CYTOPLASMIC PROTEIN-RELATED"/>
    <property type="match status" value="1"/>
</dbReference>
<dbReference type="Proteomes" id="UP000199371">
    <property type="component" value="Unassembled WGS sequence"/>
</dbReference>
<reference evidence="3" key="1">
    <citation type="submission" date="2016-10" db="EMBL/GenBank/DDBJ databases">
        <authorList>
            <person name="Varghese N."/>
            <person name="Submissions S."/>
        </authorList>
    </citation>
    <scope>NUCLEOTIDE SEQUENCE [LARGE SCALE GENOMIC DNA]</scope>
    <source>
        <strain evidence="3">DSM 17616</strain>
    </source>
</reference>
<dbReference type="Pfam" id="PF01963">
    <property type="entry name" value="TraB_PrgY_gumN"/>
    <property type="match status" value="1"/>
</dbReference>
<dbReference type="STRING" id="173990.SAMN05660691_00337"/>
<keyword evidence="1" id="KW-0732">Signal</keyword>
<evidence type="ECO:0008006" key="4">
    <source>
        <dbReference type="Google" id="ProtNLM"/>
    </source>
</evidence>
<dbReference type="PANTHER" id="PTHR40590:SF1">
    <property type="entry name" value="CYTOPLASMIC PROTEIN"/>
    <property type="match status" value="1"/>
</dbReference>
<dbReference type="InterPro" id="IPR047111">
    <property type="entry name" value="YbaP-like"/>
</dbReference>
<dbReference type="AlphaFoldDB" id="A0A1H6JHI6"/>
<dbReference type="InterPro" id="IPR002816">
    <property type="entry name" value="TraB/PrgY/GumN_fam"/>
</dbReference>
<feature type="signal peptide" evidence="1">
    <location>
        <begin position="1"/>
        <end position="21"/>
    </location>
</feature>
<dbReference type="RefSeq" id="WP_092789503.1">
    <property type="nucleotide sequence ID" value="NZ_FNXF01000001.1"/>
</dbReference>
<dbReference type="EMBL" id="FNXF01000001">
    <property type="protein sequence ID" value="SEH58602.1"/>
    <property type="molecule type" value="Genomic_DNA"/>
</dbReference>
<feature type="chain" id="PRO_5011616527" description="TraB family protein" evidence="1">
    <location>
        <begin position="22"/>
        <end position="288"/>
    </location>
</feature>
<dbReference type="CDD" id="cd14789">
    <property type="entry name" value="Tiki"/>
    <property type="match status" value="1"/>
</dbReference>
<organism evidence="2 3">
    <name type="scientific">Rheinheimera pacifica</name>
    <dbReference type="NCBI Taxonomy" id="173990"/>
    <lineage>
        <taxon>Bacteria</taxon>
        <taxon>Pseudomonadati</taxon>
        <taxon>Pseudomonadota</taxon>
        <taxon>Gammaproteobacteria</taxon>
        <taxon>Chromatiales</taxon>
        <taxon>Chromatiaceae</taxon>
        <taxon>Rheinheimera</taxon>
    </lineage>
</organism>
<dbReference type="OrthoDB" id="357294at2"/>
<sequence>MKKLLTGLSAALLLCVSTVQADTSVWQVTKGEQRLYIAGTVHLLPPEQFPLPQEFSQAYSQADTLVFETDVRELETAKGMQLLMQHAMYSDGRSLSQVLSATTYQQLQQYAKTQGVDLAPLNNFKPDFVLLTLMQVALQKAGMAGEGVDMHFLKQAVTDNKPMLFLETVEQQLAMLLNISAENEDAFVTQNLQQLSELEAELTKIIAAWRSGDTDTMAALAMAFTDTPEGKLFYDALLVQRNKNWLPQLEQMLATPEVELVLVGALHLAGEANVLQLLREQGYSITQL</sequence>
<proteinExistence type="predicted"/>
<evidence type="ECO:0000313" key="2">
    <source>
        <dbReference type="EMBL" id="SEH58602.1"/>
    </source>
</evidence>
<evidence type="ECO:0000256" key="1">
    <source>
        <dbReference type="SAM" id="SignalP"/>
    </source>
</evidence>
<name>A0A1H6JHI6_9GAMM</name>
<keyword evidence="3" id="KW-1185">Reference proteome</keyword>
<evidence type="ECO:0000313" key="3">
    <source>
        <dbReference type="Proteomes" id="UP000199371"/>
    </source>
</evidence>